<keyword evidence="5" id="KW-1185">Reference proteome</keyword>
<name>A0A9Q1C1J7_HOLLE</name>
<proteinExistence type="predicted"/>
<reference evidence="4" key="1">
    <citation type="submission" date="2021-10" db="EMBL/GenBank/DDBJ databases">
        <title>Tropical sea cucumber genome reveals ecological adaptation and Cuvierian tubules defense mechanism.</title>
        <authorList>
            <person name="Chen T."/>
        </authorList>
    </citation>
    <scope>NUCLEOTIDE SEQUENCE</scope>
    <source>
        <strain evidence="4">Nanhai2018</strain>
        <tissue evidence="4">Muscle</tissue>
    </source>
</reference>
<dbReference type="OrthoDB" id="6515930at2759"/>
<dbReference type="PANTHER" id="PTHR24273:SF32">
    <property type="entry name" value="HYALIN"/>
    <property type="match status" value="1"/>
</dbReference>
<feature type="signal peptide" evidence="2">
    <location>
        <begin position="1"/>
        <end position="17"/>
    </location>
</feature>
<sequence length="210" mass="22587">MGAQWSARGTPPCPCLATGLFVCLKGQDILLYLPARLNFFITLIADVTRPTANCPEGQIVNANRDGNTTAVVIWNSPSCSDNSQMNVLLECTNQPGTEFSLGNTTVKCNCTDVAGNMDQCSFDIFVKDVTRPTANCPNEQIVNATLETDTKAFVTWSPATCSDNSQNVQLSCTHQPEAQFGLGKTKVQCICTDISGNTDRCSFKVVVKGS</sequence>
<accession>A0A9Q1C1J7</accession>
<dbReference type="EMBL" id="JAIZAY010000009">
    <property type="protein sequence ID" value="KAJ8036424.1"/>
    <property type="molecule type" value="Genomic_DNA"/>
</dbReference>
<evidence type="ECO:0000259" key="3">
    <source>
        <dbReference type="PROSITE" id="PS50825"/>
    </source>
</evidence>
<evidence type="ECO:0000256" key="1">
    <source>
        <dbReference type="ARBA" id="ARBA00022737"/>
    </source>
</evidence>
<comment type="caution">
    <text evidence="4">The sequence shown here is derived from an EMBL/GenBank/DDBJ whole genome shotgun (WGS) entry which is preliminary data.</text>
</comment>
<feature type="domain" description="HYR" evidence="3">
    <location>
        <begin position="129"/>
        <end position="209"/>
    </location>
</feature>
<evidence type="ECO:0000256" key="2">
    <source>
        <dbReference type="SAM" id="SignalP"/>
    </source>
</evidence>
<keyword evidence="1" id="KW-0677">Repeat</keyword>
<evidence type="ECO:0000313" key="4">
    <source>
        <dbReference type="EMBL" id="KAJ8036424.1"/>
    </source>
</evidence>
<organism evidence="4 5">
    <name type="scientific">Holothuria leucospilota</name>
    <name type="common">Black long sea cucumber</name>
    <name type="synonym">Mertensiothuria leucospilota</name>
    <dbReference type="NCBI Taxonomy" id="206669"/>
    <lineage>
        <taxon>Eukaryota</taxon>
        <taxon>Metazoa</taxon>
        <taxon>Echinodermata</taxon>
        <taxon>Eleutherozoa</taxon>
        <taxon>Echinozoa</taxon>
        <taxon>Holothuroidea</taxon>
        <taxon>Aspidochirotacea</taxon>
        <taxon>Aspidochirotida</taxon>
        <taxon>Holothuriidae</taxon>
        <taxon>Holothuria</taxon>
    </lineage>
</organism>
<dbReference type="PROSITE" id="PS50825">
    <property type="entry name" value="HYR"/>
    <property type="match status" value="2"/>
</dbReference>
<dbReference type="AlphaFoldDB" id="A0A9Q1C1J7"/>
<dbReference type="Proteomes" id="UP001152320">
    <property type="component" value="Chromosome 9"/>
</dbReference>
<feature type="chain" id="PRO_5040216621" evidence="2">
    <location>
        <begin position="18"/>
        <end position="210"/>
    </location>
</feature>
<protein>
    <submittedName>
        <fullName evidence="4">Hyalin</fullName>
    </submittedName>
</protein>
<dbReference type="InterPro" id="IPR003410">
    <property type="entry name" value="HYR_dom"/>
</dbReference>
<gene>
    <name evidence="4" type="ORF">HOLleu_20388</name>
</gene>
<dbReference type="Pfam" id="PF02494">
    <property type="entry name" value="HYR"/>
    <property type="match status" value="2"/>
</dbReference>
<evidence type="ECO:0000313" key="5">
    <source>
        <dbReference type="Proteomes" id="UP001152320"/>
    </source>
</evidence>
<dbReference type="PANTHER" id="PTHR24273">
    <property type="entry name" value="FI04643P-RELATED"/>
    <property type="match status" value="1"/>
</dbReference>
<keyword evidence="2" id="KW-0732">Signal</keyword>
<feature type="domain" description="HYR" evidence="3">
    <location>
        <begin position="45"/>
        <end position="128"/>
    </location>
</feature>